<proteinExistence type="predicted"/>
<evidence type="ECO:0000256" key="1">
    <source>
        <dbReference type="SAM" id="MobiDB-lite"/>
    </source>
</evidence>
<dbReference type="OrthoDB" id="2012853at2759"/>
<evidence type="ECO:0000313" key="2">
    <source>
        <dbReference type="EMBL" id="MQL94343.1"/>
    </source>
</evidence>
<protein>
    <submittedName>
        <fullName evidence="2">Uncharacterized protein</fullName>
    </submittedName>
</protein>
<feature type="compositionally biased region" description="Basic and acidic residues" evidence="1">
    <location>
        <begin position="102"/>
        <end position="117"/>
    </location>
</feature>
<feature type="region of interest" description="Disordered" evidence="1">
    <location>
        <begin position="1"/>
        <end position="43"/>
    </location>
</feature>
<name>A0A843VQB7_COLES</name>
<feature type="compositionally biased region" description="Polar residues" evidence="1">
    <location>
        <begin position="76"/>
        <end position="90"/>
    </location>
</feature>
<accession>A0A843VQB7</accession>
<gene>
    <name evidence="2" type="ORF">Taro_026987</name>
</gene>
<feature type="region of interest" description="Disordered" evidence="1">
    <location>
        <begin position="75"/>
        <end position="117"/>
    </location>
</feature>
<keyword evidence="3" id="KW-1185">Reference proteome</keyword>
<organism evidence="2 3">
    <name type="scientific">Colocasia esculenta</name>
    <name type="common">Wild taro</name>
    <name type="synonym">Arum esculentum</name>
    <dbReference type="NCBI Taxonomy" id="4460"/>
    <lineage>
        <taxon>Eukaryota</taxon>
        <taxon>Viridiplantae</taxon>
        <taxon>Streptophyta</taxon>
        <taxon>Embryophyta</taxon>
        <taxon>Tracheophyta</taxon>
        <taxon>Spermatophyta</taxon>
        <taxon>Magnoliopsida</taxon>
        <taxon>Liliopsida</taxon>
        <taxon>Araceae</taxon>
        <taxon>Aroideae</taxon>
        <taxon>Colocasieae</taxon>
        <taxon>Colocasia</taxon>
    </lineage>
</organism>
<dbReference type="AlphaFoldDB" id="A0A843VQB7"/>
<comment type="caution">
    <text evidence="2">The sequence shown here is derived from an EMBL/GenBank/DDBJ whole genome shotgun (WGS) entry which is preliminary data.</text>
</comment>
<dbReference type="EMBL" id="NMUH01001662">
    <property type="protein sequence ID" value="MQL94343.1"/>
    <property type="molecule type" value="Genomic_DNA"/>
</dbReference>
<sequence>MGRSTHPWLSRARPGSAEPGSGSPGRIGFGPTDPIPIPGGSAEITASSVGGLAATIIRFPRLNPEPTELDIRIPFSTPQASELSPNTALHSTRRGLSCSGPVHRETSNRNIGKEGAR</sequence>
<reference evidence="2" key="1">
    <citation type="submission" date="2017-07" db="EMBL/GenBank/DDBJ databases">
        <title>Taro Niue Genome Assembly and Annotation.</title>
        <authorList>
            <person name="Atibalentja N."/>
            <person name="Keating K."/>
            <person name="Fields C.J."/>
        </authorList>
    </citation>
    <scope>NUCLEOTIDE SEQUENCE</scope>
    <source>
        <strain evidence="2">Niue_2</strain>
        <tissue evidence="2">Leaf</tissue>
    </source>
</reference>
<dbReference type="Proteomes" id="UP000652761">
    <property type="component" value="Unassembled WGS sequence"/>
</dbReference>
<evidence type="ECO:0000313" key="3">
    <source>
        <dbReference type="Proteomes" id="UP000652761"/>
    </source>
</evidence>